<dbReference type="InParanoid" id="Q0UHX5"/>
<accession>Q0UHX5</accession>
<dbReference type="RefSeq" id="XP_001798948.1">
    <property type="nucleotide sequence ID" value="XM_001798896.1"/>
</dbReference>
<dbReference type="KEGG" id="pno:SNOG_08639"/>
<proteinExistence type="predicted"/>
<dbReference type="Proteomes" id="UP000001055">
    <property type="component" value="Unassembled WGS sequence"/>
</dbReference>
<evidence type="ECO:0000256" key="1">
    <source>
        <dbReference type="SAM" id="MobiDB-lite"/>
    </source>
</evidence>
<organism evidence="2 3">
    <name type="scientific">Phaeosphaeria nodorum (strain SN15 / ATCC MYA-4574 / FGSC 10173)</name>
    <name type="common">Glume blotch fungus</name>
    <name type="synonym">Parastagonospora nodorum</name>
    <dbReference type="NCBI Taxonomy" id="321614"/>
    <lineage>
        <taxon>Eukaryota</taxon>
        <taxon>Fungi</taxon>
        <taxon>Dikarya</taxon>
        <taxon>Ascomycota</taxon>
        <taxon>Pezizomycotina</taxon>
        <taxon>Dothideomycetes</taxon>
        <taxon>Pleosporomycetidae</taxon>
        <taxon>Pleosporales</taxon>
        <taxon>Pleosporineae</taxon>
        <taxon>Phaeosphaeriaceae</taxon>
        <taxon>Parastagonospora</taxon>
    </lineage>
</organism>
<dbReference type="HOGENOM" id="CLU_2886571_0_0_1"/>
<evidence type="ECO:0000313" key="2">
    <source>
        <dbReference type="EMBL" id="EAT83807.1"/>
    </source>
</evidence>
<sequence length="63" mass="7022">MSKTHRDSLLPPTQPAPDYCRAGLDHTQDTRDRGETNTNEDVNIREPSARKLGLSATRSSLRS</sequence>
<name>Q0UHX5_PHANO</name>
<protein>
    <submittedName>
        <fullName evidence="2">Uncharacterized protein</fullName>
    </submittedName>
</protein>
<evidence type="ECO:0000313" key="3">
    <source>
        <dbReference type="Proteomes" id="UP000001055"/>
    </source>
</evidence>
<feature type="compositionally biased region" description="Basic and acidic residues" evidence="1">
    <location>
        <begin position="23"/>
        <end position="35"/>
    </location>
</feature>
<dbReference type="GeneID" id="5975847"/>
<dbReference type="EMBL" id="CH445337">
    <property type="protein sequence ID" value="EAT83807.1"/>
    <property type="molecule type" value="Genomic_DNA"/>
</dbReference>
<dbReference type="AlphaFoldDB" id="Q0UHX5"/>
<feature type="region of interest" description="Disordered" evidence="1">
    <location>
        <begin position="1"/>
        <end position="63"/>
    </location>
</feature>
<reference evidence="3" key="1">
    <citation type="journal article" date="2007" name="Plant Cell">
        <title>Dothideomycete-plant interactions illuminated by genome sequencing and EST analysis of the wheat pathogen Stagonospora nodorum.</title>
        <authorList>
            <person name="Hane J.K."/>
            <person name="Lowe R.G."/>
            <person name="Solomon P.S."/>
            <person name="Tan K.C."/>
            <person name="Schoch C.L."/>
            <person name="Spatafora J.W."/>
            <person name="Crous P.W."/>
            <person name="Kodira C."/>
            <person name="Birren B.W."/>
            <person name="Galagan J.E."/>
            <person name="Torriani S.F."/>
            <person name="McDonald B.A."/>
            <person name="Oliver R.P."/>
        </authorList>
    </citation>
    <scope>NUCLEOTIDE SEQUENCE [LARGE SCALE GENOMIC DNA]</scope>
    <source>
        <strain evidence="3">SN15 / ATCC MYA-4574 / FGSC 10173</strain>
    </source>
</reference>
<gene>
    <name evidence="2" type="ORF">SNOG_08639</name>
</gene>